<keyword evidence="1" id="KW-0732">Signal</keyword>
<proteinExistence type="predicted"/>
<dbReference type="AlphaFoldDB" id="A0AAX2H0J2"/>
<organism evidence="2 3">
    <name type="scientific">Capnocytophaga haemolytica</name>
    <dbReference type="NCBI Taxonomy" id="45243"/>
    <lineage>
        <taxon>Bacteria</taxon>
        <taxon>Pseudomonadati</taxon>
        <taxon>Bacteroidota</taxon>
        <taxon>Flavobacteriia</taxon>
        <taxon>Flavobacteriales</taxon>
        <taxon>Flavobacteriaceae</taxon>
        <taxon>Capnocytophaga</taxon>
    </lineage>
</organism>
<feature type="chain" id="PRO_5043914867" description="MORN repeat variant" evidence="1">
    <location>
        <begin position="22"/>
        <end position="305"/>
    </location>
</feature>
<accession>A0AAX2H0J2</accession>
<feature type="signal peptide" evidence="1">
    <location>
        <begin position="1"/>
        <end position="21"/>
    </location>
</feature>
<dbReference type="EMBL" id="LT906449">
    <property type="protein sequence ID" value="SNV15880.1"/>
    <property type="molecule type" value="Genomic_DNA"/>
</dbReference>
<dbReference type="Gene3D" id="3.90.930.1">
    <property type="match status" value="1"/>
</dbReference>
<gene>
    <name evidence="2" type="ORF">SAMEA44541418_02187</name>
</gene>
<dbReference type="RefSeq" id="WP_095114503.1">
    <property type="nucleotide sequence ID" value="NZ_CP014227.1"/>
</dbReference>
<sequence>MSRIRILLLSVSLCISSVIVAQTALKQSIFLDTKSEAFKKGILELKEYSNYEVYLTLQRNLKSGNSAAINSDLVKQAYVTKRVALAPGKYVIDNDIQRFEFEIDNNNQFIGEGHYVNKRKNLKSNYIFDAGRLKEIQIFNSEGRLRKKDVFKGNIIEGTVYGYGGKVEQRIETHTDMNPGMNQLVITYHKNGKPSKEVNSMKNITKEYYQNGKVKLEMINSRERTTYEPDGKLSEKWYVTEKGNCKEVYIKGVITEKSCENRETGETTVETYKNGKLTGSTVTNTRKKEVKTYDATKKLLNTKQL</sequence>
<reference evidence="2 3" key="1">
    <citation type="submission" date="2017-06" db="EMBL/GenBank/DDBJ databases">
        <authorList>
            <consortium name="Pathogen Informatics"/>
        </authorList>
    </citation>
    <scope>NUCLEOTIDE SEQUENCE [LARGE SCALE GENOMIC DNA]</scope>
    <source>
        <strain evidence="2 3">NCTC12947</strain>
    </source>
</reference>
<evidence type="ECO:0000313" key="2">
    <source>
        <dbReference type="EMBL" id="SNV15880.1"/>
    </source>
</evidence>
<name>A0AAX2H0J2_9FLAO</name>
<dbReference type="Proteomes" id="UP000215539">
    <property type="component" value="Chromosome 1"/>
</dbReference>
<evidence type="ECO:0000313" key="3">
    <source>
        <dbReference type="Proteomes" id="UP000215539"/>
    </source>
</evidence>
<protein>
    <recommendedName>
        <fullName evidence="4">MORN repeat variant</fullName>
    </recommendedName>
</protein>
<evidence type="ECO:0008006" key="4">
    <source>
        <dbReference type="Google" id="ProtNLM"/>
    </source>
</evidence>
<evidence type="ECO:0000256" key="1">
    <source>
        <dbReference type="SAM" id="SignalP"/>
    </source>
</evidence>